<evidence type="ECO:0000256" key="6">
    <source>
        <dbReference type="SAM" id="SignalP"/>
    </source>
</evidence>
<keyword evidence="4" id="KW-0843">Virulence</keyword>
<dbReference type="PANTHER" id="PTHR32305">
    <property type="match status" value="1"/>
</dbReference>
<dbReference type="InterPro" id="IPR028994">
    <property type="entry name" value="Integrin_alpha_N"/>
</dbReference>
<dbReference type="EMBL" id="JACHEF010000001">
    <property type="protein sequence ID" value="MBB6408800.1"/>
    <property type="molecule type" value="Genomic_DNA"/>
</dbReference>
<evidence type="ECO:0000256" key="2">
    <source>
        <dbReference type="ARBA" id="ARBA00022525"/>
    </source>
</evidence>
<evidence type="ECO:0000259" key="8">
    <source>
        <dbReference type="Pfam" id="PF25023"/>
    </source>
</evidence>
<comment type="caution">
    <text evidence="9">The sequence shown here is derived from an EMBL/GenBank/DDBJ whole genome shotgun (WGS) entry which is preliminary data.</text>
</comment>
<dbReference type="SUPFAM" id="SSF69318">
    <property type="entry name" value="Integrin alpha N-terminal domain"/>
    <property type="match status" value="1"/>
</dbReference>
<dbReference type="Pfam" id="PF03534">
    <property type="entry name" value="SpvB"/>
    <property type="match status" value="1"/>
</dbReference>
<dbReference type="GO" id="GO:0005737">
    <property type="term" value="C:cytoplasm"/>
    <property type="evidence" value="ECO:0007669"/>
    <property type="project" value="InterPro"/>
</dbReference>
<dbReference type="InterPro" id="IPR028208">
    <property type="entry name" value="Effector_pro_NleD-like"/>
</dbReference>
<keyword evidence="3" id="KW-0677">Repeat</keyword>
<dbReference type="InterPro" id="IPR022385">
    <property type="entry name" value="Rhs_assc_core"/>
</dbReference>
<gene>
    <name evidence="9" type="ORF">HNQ71_001444</name>
</gene>
<comment type="subcellular location">
    <subcellularLocation>
        <location evidence="1">Secreted</location>
    </subcellularLocation>
</comment>
<dbReference type="InterPro" id="IPR022045">
    <property type="entry name" value="TcdB_toxin_mid/N"/>
</dbReference>
<dbReference type="Proteomes" id="UP000556329">
    <property type="component" value="Unassembled WGS sequence"/>
</dbReference>
<dbReference type="InterPro" id="IPR003284">
    <property type="entry name" value="Sal_SpvB"/>
</dbReference>
<evidence type="ECO:0000313" key="9">
    <source>
        <dbReference type="EMBL" id="MBB6408800.1"/>
    </source>
</evidence>
<dbReference type="RefSeq" id="WP_184871813.1">
    <property type="nucleotide sequence ID" value="NZ_JACHEF010000001.1"/>
</dbReference>
<proteinExistence type="predicted"/>
<dbReference type="GO" id="GO:0005576">
    <property type="term" value="C:extracellular region"/>
    <property type="evidence" value="ECO:0007669"/>
    <property type="project" value="UniProtKB-SubCell"/>
</dbReference>
<dbReference type="PANTHER" id="PTHR32305:SF15">
    <property type="entry name" value="PROTEIN RHSA-RELATED"/>
    <property type="match status" value="1"/>
</dbReference>
<reference evidence="9 10" key="1">
    <citation type="submission" date="2020-08" db="EMBL/GenBank/DDBJ databases">
        <title>Genomic Encyclopedia of Type Strains, Phase IV (KMG-IV): sequencing the most valuable type-strain genomes for metagenomic binning, comparative biology and taxonomic classification.</title>
        <authorList>
            <person name="Goeker M."/>
        </authorList>
    </citation>
    <scope>NUCLEOTIDE SEQUENCE [LARGE SCALE GENOMIC DNA]</scope>
    <source>
        <strain evidence="9 10">DSM 100039</strain>
    </source>
</reference>
<dbReference type="Pfam" id="PF12256">
    <property type="entry name" value="TcdB_toxin_midN"/>
    <property type="match status" value="1"/>
</dbReference>
<name>A0A841PD72_9HYPH</name>
<dbReference type="InterPro" id="IPR056823">
    <property type="entry name" value="TEN-like_YD-shell"/>
</dbReference>
<organism evidence="9 10">
    <name type="scientific">Mesorhizobium sangaii</name>
    <dbReference type="NCBI Taxonomy" id="505389"/>
    <lineage>
        <taxon>Bacteria</taxon>
        <taxon>Pseudomonadati</taxon>
        <taxon>Pseudomonadota</taxon>
        <taxon>Alphaproteobacteria</taxon>
        <taxon>Hyphomicrobiales</taxon>
        <taxon>Phyllobacteriaceae</taxon>
        <taxon>Mesorhizobium</taxon>
    </lineage>
</organism>
<protein>
    <submittedName>
        <fullName evidence="9">RHS repeat-associated protein</fullName>
    </submittedName>
</protein>
<evidence type="ECO:0000313" key="10">
    <source>
        <dbReference type="Proteomes" id="UP000556329"/>
    </source>
</evidence>
<evidence type="ECO:0000259" key="7">
    <source>
        <dbReference type="Pfam" id="PF12256"/>
    </source>
</evidence>
<feature type="signal peptide" evidence="6">
    <location>
        <begin position="1"/>
        <end position="25"/>
    </location>
</feature>
<evidence type="ECO:0000256" key="4">
    <source>
        <dbReference type="ARBA" id="ARBA00023026"/>
    </source>
</evidence>
<dbReference type="NCBIfam" id="TIGR03696">
    <property type="entry name" value="Rhs_assc_core"/>
    <property type="match status" value="1"/>
</dbReference>
<dbReference type="InterPro" id="IPR050708">
    <property type="entry name" value="T6SS_VgrG/RHS"/>
</dbReference>
<feature type="domain" description="Insecticide toxin TcdB middle/N-terminal" evidence="7">
    <location>
        <begin position="701"/>
        <end position="848"/>
    </location>
</feature>
<evidence type="ECO:0000256" key="3">
    <source>
        <dbReference type="ARBA" id="ARBA00022737"/>
    </source>
</evidence>
<keyword evidence="2" id="KW-0964">Secreted</keyword>
<sequence length="2151" mass="235397">MFAKTLTALAALTAGAAVLGSPARAEDKSATSIVQLPAAGGTVTQEEGSFSLNNNTGSANFTLPLPTLPTRGQFGPQMSLTYSQFAGDTGNGLGIGWRFNTQEIAVNDDLGTAVPGTKPGGDFFSRLSYMGTRLVFLGNQNGVWEYKPEYAEDFVKILYHTGAFDVVSLDLTGGLHTDTIPSGFEVTNADGTRLIFSGDPSVAEGNFDIAKPYVTKWPLVLQLSANREAVRYDYQRFGGRSYLTKASFAGGQSSYQFDLIETQSTLVSHTNGSKQENARLYGKVTAKFKDTVYAQWCMGYVGRDTNDTSKFVVRAHPDCLAKAQADLTPLIDTQSVNVLDQLRVLYRYGDTGGGALAQSTLKFPDINFGYSSWTSAELASRPVVFEAPKMAFAGDIPPQNFELADLNMDALVDIVQTKDDGATVHLGSGDLNSAFGDTAQLVLSRPTEAGLMRQIAPRLTDNRFAFADILGDSFVDIVEIEDGLMHVYDGKADGTFPYLGRSIPLPGVSPMTFAGGNGRFADINMDSLSDIVTTRLNADGRTEWRIFLNLTRRQADGGYSVNFGALTKAFPFNSQDGQILGRNNVRMVDINGDRLPDLVVIRPADQGFCLYENQGNIFSTDPNALLFGDAAINDPVCGHGTFSKIGGMQPGENLATMWYIDANGDGIIDFASMGERTDQMRIWLGFGDGTYLKDPLNIALNLRVQLGTSTQTFASRVADIDGDGQTEIIVFQKPSGDEVKPVVIIDFNRTATMQLVKANLLTVVDFASGRRHDIRYATSIDEMLRDRANGQPTRNLHFPVVVAKQLVTSQGIPGQVRAQVQTEEYFYHNPFYDVINRRFIGFSEVEKVAYGDENAAGQRVTQRSSLDREQYYTFAERAADLNLAGKLKIRKTYEVKPEATLVASAETTETLDPSAAALHSLSTATRSQKLPTTGMMLKCESSVWEAFSRGDGSSYLRKVKDTLTESAGQAEQQDPADPECKDPVKTQSYADFDAFNMAASETVRVRDVPGPENLTVPGFSRTTQTDYAQSRTDLAALGIVNAASERRILAGTRLLSRESFTYLPNSGGRMGSRSLEVLSGLGALPPALEQFRNASRKLAKTMGYDVFGNSISVADELGTTELAVYDATGTLLLSHTKPSGVAPELDQTTKMTYDGPRQGAVATTTSPLGMVLTTSYDALGRKTREAATDGAEKFYTYKIGENGRPSLILTARRRYASAAETPEGESEFIADLAAYDARSQKIADLENVAEGGVRVFHFSLYNRNAKQVFRWTPFVVKSFGGVDDLNLQKVFDLGEIPRPDHEVGNAYTYDAADRMVRETHPSGKISDMDFGPWGTHTVTTYNDQFDGTVHSGEYSLRNENGVTAFVATDGNGTTHISRFVRDTFGYLSEIWLPGEATPRKLIYNSVGDIEFQAIPGMGDRYAFYDGRGRQSVIARVGTNGESSIQTYTYDFLNRKLTEVNDGVLHLEYQYDRGVQVASAAGFDTPIDLPLGDTTQITIHDPNGAFDAIQRYAYDRNGRMVTHEVEINGAKYADHFHHTLDGRIDSSEGPRGLASKFALGPDKNLRSVTVTHPDFSESQKVIENITYNAESRIERVDYRLGAFTQMSYDPATLFLTHIVTQAGDKPLQDLTMTFNGNGSITQIVDGLPQGAGDQGHVDRSGTFHYNFKNELVRIDRYGQPAEFAYSPAGTFARNDELDPGAPIAPATGSATGLIPTGTAAKPYAFDGFAQLAKSPTLTGTVFDINGRLIRAQTATNEVLYGYDQTGRRLYKKVTPTNGPEQLYLYPVETFEIGPKGEESYVNIADSKLVRLEHGTGKWFYYLKDHIESSDYVIASDGVPVEQMLYKAYGTEHKPETLSPAWATHLTDVAADLPREKTHHRFTGKYLDDDTGLYYYGARYYDPALGRFISPDPLYVDDPERCTSNPTSCNLFAYANNNPMAFVDPTGLKEIVADDAAYKRQVEQDLQRTDPTARVDSKTGEVSQSFLHGVWLDVKSFVTGSNSFDAGRELTRRVIDDPQTTTIQNVAGHTEADVKDPKTNPETTAGDVVIRYDPATARTRTSDEFDKSTGKVVLDAPADPGIVLAHEQIHATHMMAGKDTGMAEVRYTGVDGKPYKAPDAEARTVGVGGTMRTDDITENQLRDMLGIRPRNNY</sequence>
<keyword evidence="6" id="KW-0732">Signal</keyword>
<feature type="domain" description="Teneurin-like YD-shell" evidence="8">
    <location>
        <begin position="1661"/>
        <end position="1938"/>
    </location>
</feature>
<dbReference type="Gene3D" id="2.130.10.130">
    <property type="entry name" value="Integrin alpha, N-terminal"/>
    <property type="match status" value="1"/>
</dbReference>
<accession>A0A841PD72</accession>
<dbReference type="Pfam" id="PF25023">
    <property type="entry name" value="TEN_YD-shell"/>
    <property type="match status" value="1"/>
</dbReference>
<dbReference type="Gene3D" id="2.180.10.10">
    <property type="entry name" value="RHS repeat-associated core"/>
    <property type="match status" value="2"/>
</dbReference>
<feature type="region of interest" description="Disordered" evidence="5">
    <location>
        <begin position="964"/>
        <end position="983"/>
    </location>
</feature>
<evidence type="ECO:0000256" key="5">
    <source>
        <dbReference type="SAM" id="MobiDB-lite"/>
    </source>
</evidence>
<evidence type="ECO:0000256" key="1">
    <source>
        <dbReference type="ARBA" id="ARBA00004613"/>
    </source>
</evidence>
<dbReference type="Pfam" id="PF14891">
    <property type="entry name" value="Peptidase_M91"/>
    <property type="match status" value="1"/>
</dbReference>
<feature type="chain" id="PRO_5032745446" evidence="6">
    <location>
        <begin position="26"/>
        <end position="2151"/>
    </location>
</feature>
<keyword evidence="10" id="KW-1185">Reference proteome</keyword>